<dbReference type="Proteomes" id="UP001290101">
    <property type="component" value="Unassembled WGS sequence"/>
</dbReference>
<dbReference type="EMBL" id="JAXOTQ010000002">
    <property type="protein sequence ID" value="MDZ5488180.1"/>
    <property type="molecule type" value="Genomic_DNA"/>
</dbReference>
<name>A0ABU5J6M2_9ACTN</name>
<dbReference type="RefSeq" id="WP_322438851.1">
    <property type="nucleotide sequence ID" value="NZ_JAXOTQ010000002.1"/>
</dbReference>
<evidence type="ECO:0008006" key="3">
    <source>
        <dbReference type="Google" id="ProtNLM"/>
    </source>
</evidence>
<reference evidence="1 2" key="1">
    <citation type="submission" date="2023-12" db="EMBL/GenBank/DDBJ databases">
        <title>Micromonospora sp. nov., isolated from Atacama Desert.</title>
        <authorList>
            <person name="Carro L."/>
            <person name="Golinska P."/>
            <person name="Klenk H.-P."/>
            <person name="Goodfellow M."/>
        </authorList>
    </citation>
    <scope>NUCLEOTIDE SEQUENCE [LARGE SCALE GENOMIC DNA]</scope>
    <source>
        <strain evidence="1 2">4G53</strain>
    </source>
</reference>
<gene>
    <name evidence="1" type="ORF">U2F25_01640</name>
</gene>
<organism evidence="1 2">
    <name type="scientific">Micromonospora sicca</name>
    <dbReference type="NCBI Taxonomy" id="2202420"/>
    <lineage>
        <taxon>Bacteria</taxon>
        <taxon>Bacillati</taxon>
        <taxon>Actinomycetota</taxon>
        <taxon>Actinomycetes</taxon>
        <taxon>Micromonosporales</taxon>
        <taxon>Micromonosporaceae</taxon>
        <taxon>Micromonospora</taxon>
    </lineage>
</organism>
<sequence length="503" mass="56583">MRVSFRPSRDGFAFRNAFVNHIKIAGLPITDTRGRCGGMAFAALDHWHHRLPVPGASALPPDGNPVADYVYDRLITSIVDNWPMYFQFMRTPDHPTTLNGIGVARMTREEQLPQLKQLLDQGLPQPLGLVQSRDPGAFGNDHQVVAYGYEQDDARTRVFIWDNRYPGREHTLEFKTAYDPADRAVRESNGDEWRGFFVERYAPRLPWYLADGKLLSDRSDARIYVVHGGAKFWVTSPPEFDRLGLRWNEVVELPDGSTGYVADVPGDHVLLREIDRPEVYVTYGGHGFHIPDPDTLVRLGFSWSDVRVLPRDSLRALRPVPVDGTVLREEHRDPVYLVVDGVLRHVPDPVTFTALGLRWDRVGVVPDDALAALPKGAPMPASHLPTWSERSAGQLITRDHDAVDYRIEAGAKPADEVEFVLNLGTGLTWRKELGLHAKDGDWTIAVQDAKRSDANGLYRYQLPDGQLRLRKAKLFGAVTGVLELNDLDRLPAGARVTFTWIRD</sequence>
<evidence type="ECO:0000313" key="1">
    <source>
        <dbReference type="EMBL" id="MDZ5488180.1"/>
    </source>
</evidence>
<evidence type="ECO:0000313" key="2">
    <source>
        <dbReference type="Proteomes" id="UP001290101"/>
    </source>
</evidence>
<accession>A0ABU5J6M2</accession>
<keyword evidence="2" id="KW-1185">Reference proteome</keyword>
<protein>
    <recommendedName>
        <fullName evidence="3">Phage tail protein</fullName>
    </recommendedName>
</protein>
<comment type="caution">
    <text evidence="1">The sequence shown here is derived from an EMBL/GenBank/DDBJ whole genome shotgun (WGS) entry which is preliminary data.</text>
</comment>
<proteinExistence type="predicted"/>